<evidence type="ECO:0000256" key="1">
    <source>
        <dbReference type="ARBA" id="ARBA00005417"/>
    </source>
</evidence>
<dbReference type="PANTHER" id="PTHR43776:SF7">
    <property type="entry name" value="D,D-DIPEPTIDE TRANSPORT ATP-BINDING PROTEIN DDPF-RELATED"/>
    <property type="match status" value="1"/>
</dbReference>
<evidence type="ECO:0000259" key="5">
    <source>
        <dbReference type="PROSITE" id="PS50893"/>
    </source>
</evidence>
<dbReference type="InterPro" id="IPR027417">
    <property type="entry name" value="P-loop_NTPase"/>
</dbReference>
<dbReference type="EMBL" id="JAWSTH010000141">
    <property type="protein sequence ID" value="MDW5598430.1"/>
    <property type="molecule type" value="Genomic_DNA"/>
</dbReference>
<evidence type="ECO:0000256" key="3">
    <source>
        <dbReference type="ARBA" id="ARBA00022741"/>
    </source>
</evidence>
<reference evidence="7" key="1">
    <citation type="submission" date="2023-07" db="EMBL/GenBank/DDBJ databases">
        <title>Conexibacter stalactiti sp. nov., isolated from stalactites in a lava cave and emended description of the genus Conexibacter.</title>
        <authorList>
            <person name="Lee S.D."/>
        </authorList>
    </citation>
    <scope>NUCLEOTIDE SEQUENCE [LARGE SCALE GENOMIC DNA]</scope>
    <source>
        <strain evidence="7">KCTC 39840</strain>
    </source>
</reference>
<accession>A0ABU4I113</accession>
<dbReference type="RefSeq" id="WP_318600959.1">
    <property type="nucleotide sequence ID" value="NZ_JAWSTH010000141.1"/>
</dbReference>
<keyword evidence="3" id="KW-0547">Nucleotide-binding</keyword>
<keyword evidence="2" id="KW-0813">Transport</keyword>
<dbReference type="Pfam" id="PF00005">
    <property type="entry name" value="ABC_tran"/>
    <property type="match status" value="1"/>
</dbReference>
<feature type="domain" description="ABC transporter" evidence="5">
    <location>
        <begin position="2"/>
        <end position="242"/>
    </location>
</feature>
<evidence type="ECO:0000256" key="4">
    <source>
        <dbReference type="ARBA" id="ARBA00022840"/>
    </source>
</evidence>
<name>A0ABU4I113_9ACTN</name>
<proteinExistence type="inferred from homology"/>
<dbReference type="SUPFAM" id="SSF52540">
    <property type="entry name" value="P-loop containing nucleoside triphosphate hydrolases"/>
    <property type="match status" value="1"/>
</dbReference>
<comment type="similarity">
    <text evidence="1">Belongs to the ABC transporter superfamily.</text>
</comment>
<keyword evidence="7" id="KW-1185">Reference proteome</keyword>
<dbReference type="PROSITE" id="PS00211">
    <property type="entry name" value="ABC_TRANSPORTER_1"/>
    <property type="match status" value="1"/>
</dbReference>
<dbReference type="InterPro" id="IPR017871">
    <property type="entry name" value="ABC_transporter-like_CS"/>
</dbReference>
<dbReference type="InterPro" id="IPR003439">
    <property type="entry name" value="ABC_transporter-like_ATP-bd"/>
</dbReference>
<dbReference type="Proteomes" id="UP001284601">
    <property type="component" value="Unassembled WGS sequence"/>
</dbReference>
<comment type="caution">
    <text evidence="6">The sequence shown here is derived from an EMBL/GenBank/DDBJ whole genome shotgun (WGS) entry which is preliminary data.</text>
</comment>
<dbReference type="InterPro" id="IPR050319">
    <property type="entry name" value="ABC_transp_ATP-bind"/>
</dbReference>
<dbReference type="InterPro" id="IPR003593">
    <property type="entry name" value="AAA+_ATPase"/>
</dbReference>
<dbReference type="InterPro" id="IPR013563">
    <property type="entry name" value="Oligopep_ABC_C"/>
</dbReference>
<keyword evidence="4 6" id="KW-0067">ATP-binding</keyword>
<evidence type="ECO:0000256" key="2">
    <source>
        <dbReference type="ARBA" id="ARBA00022448"/>
    </source>
</evidence>
<organism evidence="6 7">
    <name type="scientific">Conexibacter stalactiti</name>
    <dbReference type="NCBI Taxonomy" id="1940611"/>
    <lineage>
        <taxon>Bacteria</taxon>
        <taxon>Bacillati</taxon>
        <taxon>Actinomycetota</taxon>
        <taxon>Thermoleophilia</taxon>
        <taxon>Solirubrobacterales</taxon>
        <taxon>Conexibacteraceae</taxon>
        <taxon>Conexibacter</taxon>
    </lineage>
</organism>
<protein>
    <submittedName>
        <fullName evidence="6">ATP-binding cassette domain-containing protein</fullName>
    </submittedName>
</protein>
<dbReference type="PROSITE" id="PS50893">
    <property type="entry name" value="ABC_TRANSPORTER_2"/>
    <property type="match status" value="1"/>
</dbReference>
<evidence type="ECO:0000313" key="7">
    <source>
        <dbReference type="Proteomes" id="UP001284601"/>
    </source>
</evidence>
<sequence>MLTVSDLVVAYPNGRVAVDGVSLQVGAGETLGLVGESGSGKSTTARAIVGLAPVRSGAIAVDGVDVVGARGERARRLRQTVQLVFQNPLLSLNPRMTIGQTVREAVGCAPPSPGLVAAAEAERLLGLVGLPPGVSDRYPHQFSGGQLQRVALARALAVRPQLLILDEVTAALDVSIQATVLNLIRRLQRELGLALLYISHDLSVVRYMASSVAVMRAGAIVESGPTQALYDAPEHPYTQALLAAIPTLDRAVAS</sequence>
<dbReference type="PANTHER" id="PTHR43776">
    <property type="entry name" value="TRANSPORT ATP-BINDING PROTEIN"/>
    <property type="match status" value="1"/>
</dbReference>
<dbReference type="Pfam" id="PF08352">
    <property type="entry name" value="oligo_HPY"/>
    <property type="match status" value="1"/>
</dbReference>
<dbReference type="Gene3D" id="3.40.50.300">
    <property type="entry name" value="P-loop containing nucleotide triphosphate hydrolases"/>
    <property type="match status" value="1"/>
</dbReference>
<dbReference type="SMART" id="SM00382">
    <property type="entry name" value="AAA"/>
    <property type="match status" value="1"/>
</dbReference>
<dbReference type="CDD" id="cd03257">
    <property type="entry name" value="ABC_NikE_OppD_transporters"/>
    <property type="match status" value="1"/>
</dbReference>
<dbReference type="GO" id="GO:0005524">
    <property type="term" value="F:ATP binding"/>
    <property type="evidence" value="ECO:0007669"/>
    <property type="project" value="UniProtKB-KW"/>
</dbReference>
<gene>
    <name evidence="6" type="ORF">R7226_28985</name>
</gene>
<evidence type="ECO:0000313" key="6">
    <source>
        <dbReference type="EMBL" id="MDW5598430.1"/>
    </source>
</evidence>